<dbReference type="OrthoDB" id="5275938at2759"/>
<dbReference type="InterPro" id="IPR011333">
    <property type="entry name" value="SKP1/BTB/POZ_sf"/>
</dbReference>
<proteinExistence type="predicted"/>
<dbReference type="SUPFAM" id="SSF54695">
    <property type="entry name" value="POZ domain"/>
    <property type="match status" value="1"/>
</dbReference>
<gene>
    <name evidence="3" type="ORF">L207DRAFT_559862</name>
</gene>
<evidence type="ECO:0000256" key="1">
    <source>
        <dbReference type="SAM" id="MobiDB-lite"/>
    </source>
</evidence>
<name>A0A2J6SBL3_HYAVF</name>
<accession>A0A2J6SBL3</accession>
<dbReference type="CDD" id="cd18186">
    <property type="entry name" value="BTB_POZ_ZBTB_KLHL-like"/>
    <property type="match status" value="1"/>
</dbReference>
<evidence type="ECO:0000313" key="4">
    <source>
        <dbReference type="Proteomes" id="UP000235786"/>
    </source>
</evidence>
<dbReference type="Gene3D" id="3.30.710.10">
    <property type="entry name" value="Potassium Channel Kv1.1, Chain A"/>
    <property type="match status" value="1"/>
</dbReference>
<dbReference type="InterPro" id="IPR000210">
    <property type="entry name" value="BTB/POZ_dom"/>
</dbReference>
<dbReference type="EMBL" id="KZ613937">
    <property type="protein sequence ID" value="PMD48140.1"/>
    <property type="molecule type" value="Genomic_DNA"/>
</dbReference>
<dbReference type="Proteomes" id="UP000235786">
    <property type="component" value="Unassembled WGS sequence"/>
</dbReference>
<feature type="domain" description="BTB" evidence="2">
    <location>
        <begin position="42"/>
        <end position="110"/>
    </location>
</feature>
<keyword evidence="4" id="KW-1185">Reference proteome</keyword>
<feature type="region of interest" description="Disordered" evidence="1">
    <location>
        <begin position="1"/>
        <end position="31"/>
    </location>
</feature>
<protein>
    <recommendedName>
        <fullName evidence="2">BTB domain-containing protein</fullName>
    </recommendedName>
</protein>
<evidence type="ECO:0000259" key="2">
    <source>
        <dbReference type="PROSITE" id="PS50097"/>
    </source>
</evidence>
<evidence type="ECO:0000313" key="3">
    <source>
        <dbReference type="EMBL" id="PMD48140.1"/>
    </source>
</evidence>
<sequence>MELNPAFATNSDKFARAAGDEDEHETQAKVTKPPATVVDKSGDVILTLGDVSLLVSSKVLSVASPVFRAMFGPHFQEGNMLSKSNPTAPAVIPLTDDEPLAMTILCQILHHQNEVSNEVFVAKNIPGLRNLATVSDKYNCVGAVSFATNTWIQALEPFEAQASQHDLFHLLEVAYILDHPVQFERVSKRILMNDVGGILERMIGWTTDDILPIKVYGELEKRRRNIYTELFKGLQDPIANLVGKNEYEPTKTLQDKQYGCLNHTWDKFNLHDALQISAYLRELKRVNLWPFDPQKQKLDSLIQAFNNFEHRDISRFLGFGIFPKFTNCQACILDTRSQLANLMEKIRKGGRGLCLDCIDKGRRGGDEVKCRVKHD</sequence>
<reference evidence="3 4" key="1">
    <citation type="submission" date="2016-04" db="EMBL/GenBank/DDBJ databases">
        <title>A degradative enzymes factory behind the ericoid mycorrhizal symbiosis.</title>
        <authorList>
            <consortium name="DOE Joint Genome Institute"/>
            <person name="Martino E."/>
            <person name="Morin E."/>
            <person name="Grelet G."/>
            <person name="Kuo A."/>
            <person name="Kohler A."/>
            <person name="Daghino S."/>
            <person name="Barry K."/>
            <person name="Choi C."/>
            <person name="Cichocki N."/>
            <person name="Clum A."/>
            <person name="Copeland A."/>
            <person name="Hainaut M."/>
            <person name="Haridas S."/>
            <person name="Labutti K."/>
            <person name="Lindquist E."/>
            <person name="Lipzen A."/>
            <person name="Khouja H.-R."/>
            <person name="Murat C."/>
            <person name="Ohm R."/>
            <person name="Olson A."/>
            <person name="Spatafora J."/>
            <person name="Veneault-Fourrey C."/>
            <person name="Henrissat B."/>
            <person name="Grigoriev I."/>
            <person name="Martin F."/>
            <person name="Perotto S."/>
        </authorList>
    </citation>
    <scope>NUCLEOTIDE SEQUENCE [LARGE SCALE GENOMIC DNA]</scope>
    <source>
        <strain evidence="3 4">F</strain>
    </source>
</reference>
<dbReference type="STRING" id="1149755.A0A2J6SBL3"/>
<organism evidence="3 4">
    <name type="scientific">Hyaloscypha variabilis (strain UAMH 11265 / GT02V1 / F)</name>
    <name type="common">Meliniomyces variabilis</name>
    <dbReference type="NCBI Taxonomy" id="1149755"/>
    <lineage>
        <taxon>Eukaryota</taxon>
        <taxon>Fungi</taxon>
        <taxon>Dikarya</taxon>
        <taxon>Ascomycota</taxon>
        <taxon>Pezizomycotina</taxon>
        <taxon>Leotiomycetes</taxon>
        <taxon>Helotiales</taxon>
        <taxon>Hyaloscyphaceae</taxon>
        <taxon>Hyaloscypha</taxon>
        <taxon>Hyaloscypha variabilis</taxon>
    </lineage>
</organism>
<dbReference type="PROSITE" id="PS50097">
    <property type="entry name" value="BTB"/>
    <property type="match status" value="1"/>
</dbReference>
<dbReference type="AlphaFoldDB" id="A0A2J6SBL3"/>